<organism evidence="6 7">
    <name type="scientific">Monilinia vaccinii-corymbosi</name>
    <dbReference type="NCBI Taxonomy" id="61207"/>
    <lineage>
        <taxon>Eukaryota</taxon>
        <taxon>Fungi</taxon>
        <taxon>Dikarya</taxon>
        <taxon>Ascomycota</taxon>
        <taxon>Pezizomycotina</taxon>
        <taxon>Leotiomycetes</taxon>
        <taxon>Helotiales</taxon>
        <taxon>Sclerotiniaceae</taxon>
        <taxon>Monilinia</taxon>
    </lineage>
</organism>
<feature type="transmembrane region" description="Helical" evidence="5">
    <location>
        <begin position="489"/>
        <end position="508"/>
    </location>
</feature>
<evidence type="ECO:0008006" key="8">
    <source>
        <dbReference type="Google" id="ProtNLM"/>
    </source>
</evidence>
<keyword evidence="2 5" id="KW-0812">Transmembrane</keyword>
<evidence type="ECO:0000256" key="4">
    <source>
        <dbReference type="ARBA" id="ARBA00023136"/>
    </source>
</evidence>
<dbReference type="SUPFAM" id="SSF103473">
    <property type="entry name" value="MFS general substrate transporter"/>
    <property type="match status" value="1"/>
</dbReference>
<dbReference type="EMBL" id="CP063407">
    <property type="protein sequence ID" value="QSZ33157.1"/>
    <property type="molecule type" value="Genomic_DNA"/>
</dbReference>
<gene>
    <name evidence="6" type="ORF">DSL72_002743</name>
</gene>
<feature type="transmembrane region" description="Helical" evidence="5">
    <location>
        <begin position="351"/>
        <end position="372"/>
    </location>
</feature>
<dbReference type="InterPro" id="IPR036259">
    <property type="entry name" value="MFS_trans_sf"/>
</dbReference>
<sequence length="579" mass="63069">MASITEPQPVLQNLGYSRNEIEQPWFGSNRNSFTKMDEGNGKSDAQFDDCFDAEKDTGEWEGQKFSQGSIEDPLNWPSYRKALAFFSLCLAFSVVGMQRLMFVSVNSVIEAQFSISSTQTAALTGVAFIFSASSPLWEMLSMKVGKRSILIFASMLMLAGSLWNMHVEGFWQFLGGRMFQGLGWGAFEGLGRRAVGDMYFESQIPACLMILSIIDLAFTWGTPIIGGYLSQTIGGYGNQIMLMTIFQAISMFLFIVLFPETAFSRSDYPAPSTSIPPTSSFKSWLKTLHVMPYWGNPSKVDLLKPLKGFSSPTTILTFVLSSLPIAAAYAFALSLSGFLSASPLFIFPTQMGYIFLGPLLLSIIPYLLLSIMSPTKQITATSTGKNSGNSTRSAFRIAIPGLILFATGTVFFSKYVSTTVIANVMGVDSNSAFVTSDSDTNLNLRVVGLLLGLMVAGGAVVSFAVQRYLGLREAQMGRERGEKGHLERAHHVLLTIFTGIVVIAMPRWVDGGVGQEMGGVMGLKDTGFGLGAFGFIVGLVAVIVLWVSGDRITGWEMGEKGKGKGKEEEFVYKIKQLQV</sequence>
<evidence type="ECO:0000313" key="7">
    <source>
        <dbReference type="Proteomes" id="UP000672032"/>
    </source>
</evidence>
<dbReference type="Pfam" id="PF07690">
    <property type="entry name" value="MFS_1"/>
    <property type="match status" value="1"/>
</dbReference>
<accession>A0A8A3PDB6</accession>
<evidence type="ECO:0000256" key="5">
    <source>
        <dbReference type="SAM" id="Phobius"/>
    </source>
</evidence>
<feature type="transmembrane region" description="Helical" evidence="5">
    <location>
        <begin position="113"/>
        <end position="132"/>
    </location>
</feature>
<keyword evidence="4 5" id="KW-0472">Membrane</keyword>
<protein>
    <recommendedName>
        <fullName evidence="8">Major facilitator superfamily (MFS) profile domain-containing protein</fullName>
    </recommendedName>
</protein>
<dbReference type="Proteomes" id="UP000672032">
    <property type="component" value="Chromosome 3"/>
</dbReference>
<feature type="transmembrane region" description="Helical" evidence="5">
    <location>
        <begin position="82"/>
        <end position="101"/>
    </location>
</feature>
<keyword evidence="3 5" id="KW-1133">Transmembrane helix</keyword>
<feature type="transmembrane region" description="Helical" evidence="5">
    <location>
        <begin position="144"/>
        <end position="163"/>
    </location>
</feature>
<feature type="transmembrane region" description="Helical" evidence="5">
    <location>
        <begin position="169"/>
        <end position="187"/>
    </location>
</feature>
<name>A0A8A3PDB6_9HELO</name>
<feature type="transmembrane region" description="Helical" evidence="5">
    <location>
        <begin position="393"/>
        <end position="412"/>
    </location>
</feature>
<evidence type="ECO:0000313" key="6">
    <source>
        <dbReference type="EMBL" id="QSZ33157.1"/>
    </source>
</evidence>
<dbReference type="Gene3D" id="1.20.1250.20">
    <property type="entry name" value="MFS general substrate transporter like domains"/>
    <property type="match status" value="1"/>
</dbReference>
<feature type="transmembrane region" description="Helical" evidence="5">
    <location>
        <begin position="208"/>
        <end position="228"/>
    </location>
</feature>
<feature type="transmembrane region" description="Helical" evidence="5">
    <location>
        <begin position="528"/>
        <end position="547"/>
    </location>
</feature>
<dbReference type="InterPro" id="IPR011701">
    <property type="entry name" value="MFS"/>
</dbReference>
<dbReference type="PANTHER" id="PTHR23502:SF181">
    <property type="entry name" value="MAJOR FACILITATOR SUPERFAMILY (MFS) PROFILE DOMAIN-CONTAINING PROTEIN"/>
    <property type="match status" value="1"/>
</dbReference>
<feature type="transmembrane region" description="Helical" evidence="5">
    <location>
        <begin position="240"/>
        <end position="258"/>
    </location>
</feature>
<dbReference type="AlphaFoldDB" id="A0A8A3PDB6"/>
<reference evidence="6" key="1">
    <citation type="submission" date="2020-10" db="EMBL/GenBank/DDBJ databases">
        <title>Genome Sequence of Monilinia vaccinii-corymbosi Sheds Light on Mummy Berry Disease Infection of Blueberry and Mating Type.</title>
        <authorList>
            <person name="Yow A.G."/>
            <person name="Zhang Y."/>
            <person name="Bansal K."/>
            <person name="Eacker S.M."/>
            <person name="Sullivan S."/>
            <person name="Liachko I."/>
            <person name="Cubeta M.A."/>
            <person name="Rollins J.A."/>
            <person name="Ashrafi H."/>
        </authorList>
    </citation>
    <scope>NUCLEOTIDE SEQUENCE</scope>
    <source>
        <strain evidence="6">RL-1</strain>
    </source>
</reference>
<feature type="transmembrane region" description="Helical" evidence="5">
    <location>
        <begin position="446"/>
        <end position="469"/>
    </location>
</feature>
<evidence type="ECO:0000256" key="2">
    <source>
        <dbReference type="ARBA" id="ARBA00022692"/>
    </source>
</evidence>
<comment type="subcellular location">
    <subcellularLocation>
        <location evidence="1">Membrane</location>
        <topology evidence="1">Multi-pass membrane protein</topology>
    </subcellularLocation>
</comment>
<evidence type="ECO:0000256" key="1">
    <source>
        <dbReference type="ARBA" id="ARBA00004141"/>
    </source>
</evidence>
<proteinExistence type="predicted"/>
<keyword evidence="7" id="KW-1185">Reference proteome</keyword>
<dbReference type="GO" id="GO:0005886">
    <property type="term" value="C:plasma membrane"/>
    <property type="evidence" value="ECO:0007669"/>
    <property type="project" value="TreeGrafter"/>
</dbReference>
<dbReference type="OrthoDB" id="5215911at2759"/>
<dbReference type="GO" id="GO:0022857">
    <property type="term" value="F:transmembrane transporter activity"/>
    <property type="evidence" value="ECO:0007669"/>
    <property type="project" value="InterPro"/>
</dbReference>
<dbReference type="PANTHER" id="PTHR23502">
    <property type="entry name" value="MAJOR FACILITATOR SUPERFAMILY"/>
    <property type="match status" value="1"/>
</dbReference>
<evidence type="ECO:0000256" key="3">
    <source>
        <dbReference type="ARBA" id="ARBA00022989"/>
    </source>
</evidence>
<feature type="transmembrane region" description="Helical" evidence="5">
    <location>
        <begin position="315"/>
        <end position="339"/>
    </location>
</feature>